<keyword evidence="2" id="KW-0812">Transmembrane</keyword>
<dbReference type="Proteomes" id="UP000317550">
    <property type="component" value="Chromosome"/>
</dbReference>
<dbReference type="AlphaFoldDB" id="A0A516SDW3"/>
<evidence type="ECO:0000256" key="2">
    <source>
        <dbReference type="SAM" id="Phobius"/>
    </source>
</evidence>
<feature type="transmembrane region" description="Helical" evidence="2">
    <location>
        <begin position="379"/>
        <end position="398"/>
    </location>
</feature>
<keyword evidence="2" id="KW-0472">Membrane</keyword>
<protein>
    <submittedName>
        <fullName evidence="3">Uncharacterized protein</fullName>
    </submittedName>
</protein>
<proteinExistence type="predicted"/>
<keyword evidence="4" id="KW-1185">Reference proteome</keyword>
<dbReference type="EMBL" id="CP041730">
    <property type="protein sequence ID" value="QDQ26320.1"/>
    <property type="molecule type" value="Genomic_DNA"/>
</dbReference>
<accession>A0A516SDW3</accession>
<feature type="region of interest" description="Disordered" evidence="1">
    <location>
        <begin position="169"/>
        <end position="189"/>
    </location>
</feature>
<feature type="transmembrane region" description="Helical" evidence="2">
    <location>
        <begin position="404"/>
        <end position="426"/>
    </location>
</feature>
<reference evidence="4" key="1">
    <citation type="submission" date="2019-07" db="EMBL/GenBank/DDBJ databases">
        <title>Chitinimonas sp. nov., isolated from Ny-Alesund, arctica soil.</title>
        <authorList>
            <person name="Xu Q."/>
            <person name="Peng F."/>
        </authorList>
    </citation>
    <scope>NUCLEOTIDE SEQUENCE [LARGE SCALE GENOMIC DNA]</scope>
    <source>
        <strain evidence="4">R3-44</strain>
    </source>
</reference>
<name>A0A516SDW3_9NEIS</name>
<dbReference type="RefSeq" id="WP_144277719.1">
    <property type="nucleotide sequence ID" value="NZ_CP041730.1"/>
</dbReference>
<dbReference type="KEGG" id="cari:FNU76_08070"/>
<sequence>MALLISLLSSAARALGSAKTNAPEPKAEKSAKSAASSTARHTLNTGLFGSWSFTTICSGVLAVHKAIADYVKPVVEVAGSGVGAASCLLGMIEAAESLYDTAVYLGDLKRAVGLKDKHREQAKAFEAASTPRPHRRAVIEGEAAPGVLHDIPVREEEIATSAAESLLGKHRPKDPVANREPIAKTGPSEQAKGAMGYFAYRDAEIEHKELKVGRLSNAIAFLRDGVLQLANIGIGVAGIVKTIADSTAGSAVIHVSTHAAGMVSSAIGVVSGAFQIGQGVADYRDAKHARQVASEFCKRVTNCFDYCARSKQALLSFSMLCDKKDENNDKYENTISNCPAAELSNIQEIYGGIFRCVHENHKEERKSQKTLRTRAKFRIAYGIVGAVISGIGVILTATGVASPIGLGVLSAGGAALGGVWLGYAGYRSWDARKQKRETEKLLKKHKAQLGAVSGNSVCVLEASYEKSSKNGQMAVVLLMDHLSGGRAEMIVKNVNATRQEITAAKQAFATSRLAANPGQNLSAAGLRVRRKTATRALLLAGMSRQDVRALKRLIAEGNQQEEVASRIENFLLGNGGRALWQKPTLESVPAPAF</sequence>
<evidence type="ECO:0000313" key="4">
    <source>
        <dbReference type="Proteomes" id="UP000317550"/>
    </source>
</evidence>
<gene>
    <name evidence="3" type="ORF">FNU76_08070</name>
</gene>
<organism evidence="3 4">
    <name type="scientific">Chitinimonas arctica</name>
    <dbReference type="NCBI Taxonomy" id="2594795"/>
    <lineage>
        <taxon>Bacteria</taxon>
        <taxon>Pseudomonadati</taxon>
        <taxon>Pseudomonadota</taxon>
        <taxon>Betaproteobacteria</taxon>
        <taxon>Neisseriales</taxon>
        <taxon>Chitinibacteraceae</taxon>
        <taxon>Chitinimonas</taxon>
    </lineage>
</organism>
<evidence type="ECO:0000313" key="3">
    <source>
        <dbReference type="EMBL" id="QDQ26320.1"/>
    </source>
</evidence>
<dbReference type="OrthoDB" id="9490785at2"/>
<evidence type="ECO:0000256" key="1">
    <source>
        <dbReference type="SAM" id="MobiDB-lite"/>
    </source>
</evidence>
<keyword evidence="2" id="KW-1133">Transmembrane helix</keyword>